<keyword evidence="1" id="KW-0472">Membrane</keyword>
<dbReference type="PROSITE" id="PS50011">
    <property type="entry name" value="PROTEIN_KINASE_DOM"/>
    <property type="match status" value="1"/>
</dbReference>
<proteinExistence type="predicted"/>
<dbReference type="GO" id="GO:0004672">
    <property type="term" value="F:protein kinase activity"/>
    <property type="evidence" value="ECO:0007669"/>
    <property type="project" value="InterPro"/>
</dbReference>
<dbReference type="Gene3D" id="1.10.510.10">
    <property type="entry name" value="Transferase(Phosphotransferase) domain 1"/>
    <property type="match status" value="1"/>
</dbReference>
<dbReference type="AlphaFoldDB" id="A0A2B7X0A0"/>
<protein>
    <recommendedName>
        <fullName evidence="2">Protein kinase domain-containing protein</fullName>
    </recommendedName>
</protein>
<gene>
    <name evidence="3" type="ORF">AJ80_08885</name>
</gene>
<keyword evidence="1" id="KW-0812">Transmembrane</keyword>
<dbReference type="InterPro" id="IPR011009">
    <property type="entry name" value="Kinase-like_dom_sf"/>
</dbReference>
<dbReference type="Pfam" id="PF00069">
    <property type="entry name" value="Pkinase"/>
    <property type="match status" value="1"/>
</dbReference>
<accession>A0A2B7X0A0</accession>
<dbReference type="SUPFAM" id="SSF56112">
    <property type="entry name" value="Protein kinase-like (PK-like)"/>
    <property type="match status" value="1"/>
</dbReference>
<reference evidence="3 4" key="1">
    <citation type="submission" date="2017-10" db="EMBL/GenBank/DDBJ databases">
        <title>Comparative genomics in systemic dimorphic fungi from Ajellomycetaceae.</title>
        <authorList>
            <person name="Munoz J.F."/>
            <person name="Mcewen J.G."/>
            <person name="Clay O.K."/>
            <person name="Cuomo C.A."/>
        </authorList>
    </citation>
    <scope>NUCLEOTIDE SEQUENCE [LARGE SCALE GENOMIC DNA]</scope>
    <source>
        <strain evidence="3 4">UAMH7299</strain>
    </source>
</reference>
<keyword evidence="1" id="KW-1133">Transmembrane helix</keyword>
<dbReference type="InterPro" id="IPR000719">
    <property type="entry name" value="Prot_kinase_dom"/>
</dbReference>
<feature type="transmembrane region" description="Helical" evidence="1">
    <location>
        <begin position="6"/>
        <end position="29"/>
    </location>
</feature>
<evidence type="ECO:0000313" key="3">
    <source>
        <dbReference type="EMBL" id="PGH02260.1"/>
    </source>
</evidence>
<dbReference type="EMBL" id="PDNA01000225">
    <property type="protein sequence ID" value="PGH02260.1"/>
    <property type="molecule type" value="Genomic_DNA"/>
</dbReference>
<organism evidence="3 4">
    <name type="scientific">Polytolypa hystricis (strain UAMH7299)</name>
    <dbReference type="NCBI Taxonomy" id="1447883"/>
    <lineage>
        <taxon>Eukaryota</taxon>
        <taxon>Fungi</taxon>
        <taxon>Dikarya</taxon>
        <taxon>Ascomycota</taxon>
        <taxon>Pezizomycotina</taxon>
        <taxon>Eurotiomycetes</taxon>
        <taxon>Eurotiomycetidae</taxon>
        <taxon>Onygenales</taxon>
        <taxon>Onygenales incertae sedis</taxon>
        <taxon>Polytolypa</taxon>
    </lineage>
</organism>
<evidence type="ECO:0000313" key="4">
    <source>
        <dbReference type="Proteomes" id="UP000224634"/>
    </source>
</evidence>
<sequence length="241" mass="27639">MDDTTVLIVRSLCSVAFSAVCIWVVGSFFHEVLEKTEYFGDAHEVFGFQHATVIFKSRGAIQYRGLSKHRYRSNSEVERSHLTDTIPIPPKDYCPIFQSNFTRAPDSLLANSYIKRPRLSNYRSRYPTEISEQVRREVEVCELLRSKPHPNLAQYHGCEVRDGLITGLCFTKYNRTLLERVNPKFFGKHSPPSNGLVSSEDLRPWLDGVEHGIQHLHKLGLIHNDLNPSNIMFDSDDHPVI</sequence>
<dbReference type="GO" id="GO:0005524">
    <property type="term" value="F:ATP binding"/>
    <property type="evidence" value="ECO:0007669"/>
    <property type="project" value="InterPro"/>
</dbReference>
<evidence type="ECO:0000256" key="1">
    <source>
        <dbReference type="SAM" id="Phobius"/>
    </source>
</evidence>
<keyword evidence="4" id="KW-1185">Reference proteome</keyword>
<name>A0A2B7X0A0_POLH7</name>
<feature type="domain" description="Protein kinase" evidence="2">
    <location>
        <begin position="63"/>
        <end position="241"/>
    </location>
</feature>
<dbReference type="OrthoDB" id="4062651at2759"/>
<evidence type="ECO:0000259" key="2">
    <source>
        <dbReference type="PROSITE" id="PS50011"/>
    </source>
</evidence>
<dbReference type="Proteomes" id="UP000224634">
    <property type="component" value="Unassembled WGS sequence"/>
</dbReference>
<comment type="caution">
    <text evidence="3">The sequence shown here is derived from an EMBL/GenBank/DDBJ whole genome shotgun (WGS) entry which is preliminary data.</text>
</comment>
<dbReference type="STRING" id="1447883.A0A2B7X0A0"/>